<dbReference type="InParanoid" id="A0A1Y2E9J0"/>
<evidence type="ECO:0000256" key="1">
    <source>
        <dbReference type="SAM" id="MobiDB-lite"/>
    </source>
</evidence>
<organism evidence="2 3">
    <name type="scientific">Leucosporidium creatinivorum</name>
    <dbReference type="NCBI Taxonomy" id="106004"/>
    <lineage>
        <taxon>Eukaryota</taxon>
        <taxon>Fungi</taxon>
        <taxon>Dikarya</taxon>
        <taxon>Basidiomycota</taxon>
        <taxon>Pucciniomycotina</taxon>
        <taxon>Microbotryomycetes</taxon>
        <taxon>Leucosporidiales</taxon>
        <taxon>Leucosporidium</taxon>
    </lineage>
</organism>
<feature type="region of interest" description="Disordered" evidence="1">
    <location>
        <begin position="58"/>
        <end position="90"/>
    </location>
</feature>
<feature type="compositionally biased region" description="Polar residues" evidence="1">
    <location>
        <begin position="221"/>
        <end position="231"/>
    </location>
</feature>
<evidence type="ECO:0000313" key="2">
    <source>
        <dbReference type="EMBL" id="ORY67964.1"/>
    </source>
</evidence>
<proteinExistence type="predicted"/>
<dbReference type="EMBL" id="MCGR01000060">
    <property type="protein sequence ID" value="ORY67964.1"/>
    <property type="molecule type" value="Genomic_DNA"/>
</dbReference>
<comment type="caution">
    <text evidence="2">The sequence shown here is derived from an EMBL/GenBank/DDBJ whole genome shotgun (WGS) entry which is preliminary data.</text>
</comment>
<dbReference type="AlphaFoldDB" id="A0A1Y2E9J0"/>
<name>A0A1Y2E9J0_9BASI</name>
<feature type="region of interest" description="Disordered" evidence="1">
    <location>
        <begin position="191"/>
        <end position="249"/>
    </location>
</feature>
<feature type="compositionally biased region" description="Pro residues" evidence="1">
    <location>
        <begin position="208"/>
        <end position="217"/>
    </location>
</feature>
<feature type="region of interest" description="Disordered" evidence="1">
    <location>
        <begin position="112"/>
        <end position="132"/>
    </location>
</feature>
<reference evidence="2 3" key="1">
    <citation type="submission" date="2016-07" db="EMBL/GenBank/DDBJ databases">
        <title>Pervasive Adenine N6-methylation of Active Genes in Fungi.</title>
        <authorList>
            <consortium name="DOE Joint Genome Institute"/>
            <person name="Mondo S.J."/>
            <person name="Dannebaum R.O."/>
            <person name="Kuo R.C."/>
            <person name="Labutti K."/>
            <person name="Haridas S."/>
            <person name="Kuo A."/>
            <person name="Salamov A."/>
            <person name="Ahrendt S.R."/>
            <person name="Lipzen A."/>
            <person name="Sullivan W."/>
            <person name="Andreopoulos W.B."/>
            <person name="Clum A."/>
            <person name="Lindquist E."/>
            <person name="Daum C."/>
            <person name="Ramamoorthy G.K."/>
            <person name="Gryganskyi A."/>
            <person name="Culley D."/>
            <person name="Magnuson J.K."/>
            <person name="James T.Y."/>
            <person name="O'Malley M.A."/>
            <person name="Stajich J.E."/>
            <person name="Spatafora J.W."/>
            <person name="Visel A."/>
            <person name="Grigoriev I.V."/>
        </authorList>
    </citation>
    <scope>NUCLEOTIDE SEQUENCE [LARGE SCALE GENOMIC DNA]</scope>
    <source>
        <strain evidence="2 3">62-1032</strain>
    </source>
</reference>
<dbReference type="Proteomes" id="UP000193467">
    <property type="component" value="Unassembled WGS sequence"/>
</dbReference>
<gene>
    <name evidence="2" type="ORF">BCR35DRAFT_308345</name>
</gene>
<protein>
    <submittedName>
        <fullName evidence="2">Uncharacterized protein</fullName>
    </submittedName>
</protein>
<evidence type="ECO:0000313" key="3">
    <source>
        <dbReference type="Proteomes" id="UP000193467"/>
    </source>
</evidence>
<keyword evidence="3" id="KW-1185">Reference proteome</keyword>
<accession>A0A1Y2E9J0</accession>
<sequence>MYCNRNVEQLASNSRTSSLLSLAPYTHLLLPYNLSAPPPEPTPIAELLVPFLPPTSSNPNHALPAEKAPKTCSPSSKPLPSLLPPRRPSPSALRLSADPPFFALPSNSAVRVPPRYPPSRRRTSPARYRFPRGSTLSHLGASSWICRETSLPASPSPSSRHSCLLWSTTTPRRHNGPIHYPLHPSLITPNGSSLHLPAHPVTQLGASPSPPCRPSPPRLLIQQSSPAQSSITPTTLHPPPPPPRRHRRT</sequence>